<evidence type="ECO:0000256" key="1">
    <source>
        <dbReference type="SAM" id="Phobius"/>
    </source>
</evidence>
<keyword evidence="1" id="KW-1133">Transmembrane helix</keyword>
<gene>
    <name evidence="2" type="ORF">CK936_34830</name>
</gene>
<dbReference type="Proteomes" id="UP000218944">
    <property type="component" value="Unassembled WGS sequence"/>
</dbReference>
<organism evidence="2 3">
    <name type="scientific">Streptomyces albireticuli</name>
    <dbReference type="NCBI Taxonomy" id="1940"/>
    <lineage>
        <taxon>Bacteria</taxon>
        <taxon>Bacillati</taxon>
        <taxon>Actinomycetota</taxon>
        <taxon>Actinomycetes</taxon>
        <taxon>Kitasatosporales</taxon>
        <taxon>Streptomycetaceae</taxon>
        <taxon>Streptomyces</taxon>
    </lineage>
</organism>
<evidence type="ECO:0000313" key="3">
    <source>
        <dbReference type="Proteomes" id="UP000218944"/>
    </source>
</evidence>
<name>A0A2A2CYY5_9ACTN</name>
<keyword evidence="3" id="KW-1185">Reference proteome</keyword>
<accession>A0A2A2CYY5</accession>
<keyword evidence="1" id="KW-0812">Transmembrane</keyword>
<evidence type="ECO:0000313" key="2">
    <source>
        <dbReference type="EMBL" id="PAU44454.1"/>
    </source>
</evidence>
<proteinExistence type="predicted"/>
<feature type="transmembrane region" description="Helical" evidence="1">
    <location>
        <begin position="51"/>
        <end position="67"/>
    </location>
</feature>
<dbReference type="EMBL" id="NSJV01000662">
    <property type="protein sequence ID" value="PAU44454.1"/>
    <property type="molecule type" value="Genomic_DNA"/>
</dbReference>
<feature type="transmembrane region" description="Helical" evidence="1">
    <location>
        <begin position="20"/>
        <end position="39"/>
    </location>
</feature>
<dbReference type="RefSeq" id="WP_095584927.1">
    <property type="nucleotide sequence ID" value="NZ_JAJQQQ010000008.1"/>
</dbReference>
<dbReference type="AlphaFoldDB" id="A0A2A2CYY5"/>
<comment type="caution">
    <text evidence="2">The sequence shown here is derived from an EMBL/GenBank/DDBJ whole genome shotgun (WGS) entry which is preliminary data.</text>
</comment>
<sequence length="219" mass="23923">MSRPTGLPTRLLSRLSRQFFAAVTLACLLTALGICVWWVTVADDADSHFEPAASGLALVAAVTGVYAERRAAARERRAQALHSLADELVKNTELLTGAGFAPLDPRAPRARVHPRLVQSATDAALVSGVFSEPGHEELLTLLHRWRDGVHDFNRRLDLAELRTYVSEVPAAELLAIDEAMHRAGGRLDGLRRLRAALEELLRGRYAEQPGVAARLDRLG</sequence>
<protein>
    <submittedName>
        <fullName evidence="2">Uncharacterized protein</fullName>
    </submittedName>
</protein>
<keyword evidence="1" id="KW-0472">Membrane</keyword>
<reference evidence="2 3" key="1">
    <citation type="submission" date="2017-08" db="EMBL/GenBank/DDBJ databases">
        <title>Genome sequence of Streptomyces albireticuli NRRL B-1670.</title>
        <authorList>
            <person name="Graham D.E."/>
            <person name="Mahan K.M."/>
            <person name="Klingeman D.M."/>
            <person name="Hettich R.L."/>
            <person name="Parry R.J."/>
            <person name="Spain J.C."/>
        </authorList>
    </citation>
    <scope>NUCLEOTIDE SEQUENCE [LARGE SCALE GENOMIC DNA]</scope>
    <source>
        <strain evidence="2 3">NRRL B-1670</strain>
    </source>
</reference>